<name>A0A9K3L8L1_9STRA</name>
<sequence length="526" mass="56488">MKSKQNQPFFVLALAAAPIFSSGHYEHQLTVKQSLIRRHPQSMDSLTVNDWRRAQSSTCTLDGITYQPGENLGESFVTRCGPVSEWPCYCSPGRDPPVECPYCSMADLDAGLVCAKGGESVSIVNLNGIAQSCSCNISFDGIPQETCLVEANDNQNYDIKPAFCTIKIFNGTTMRFENGESLGEFLPTRCPGGGSQYPCYCNTALADQVDCPYCTWLDYRSDLICARQAESTVYEKSPGEFLECACLSDFISTCKPIAPTLTPIGTPIPTSPTNQVISELPTAPPSLFDTSSSPTATPWVTPQPSPQPSPTSTDPLFATQSPSQHKNDVVGDDRQPFPEANLGGCLYLNGTTGEAEFVYDGEAFGPDVRGPCSPSEEWPVICNPEILNGGMEYPYCVFAATLADSIGSSISENRVTSSTISNSSTFICARSQERVVVPSVDGSTQECSCLYSNPLSGPSSSCPMVSVALEVPSFSPGERPPPDADLSPTFTPLLPSIDEDANTSSALTMYTAVLLPVTALCWWTMI</sequence>
<reference evidence="2" key="1">
    <citation type="journal article" date="2021" name="Sci. Rep.">
        <title>Diploid genomic architecture of Nitzschia inconspicua, an elite biomass production diatom.</title>
        <authorList>
            <person name="Oliver A."/>
            <person name="Podell S."/>
            <person name="Pinowska A."/>
            <person name="Traller J.C."/>
            <person name="Smith S.R."/>
            <person name="McClure R."/>
            <person name="Beliaev A."/>
            <person name="Bohutskyi P."/>
            <person name="Hill E.A."/>
            <person name="Rabines A."/>
            <person name="Zheng H."/>
            <person name="Allen L.Z."/>
            <person name="Kuo A."/>
            <person name="Grigoriev I.V."/>
            <person name="Allen A.E."/>
            <person name="Hazlebeck D."/>
            <person name="Allen E.E."/>
        </authorList>
    </citation>
    <scope>NUCLEOTIDE SEQUENCE</scope>
    <source>
        <strain evidence="2">Hildebrandi</strain>
    </source>
</reference>
<feature type="region of interest" description="Disordered" evidence="1">
    <location>
        <begin position="473"/>
        <end position="492"/>
    </location>
</feature>
<proteinExistence type="predicted"/>
<gene>
    <name evidence="2" type="ORF">IV203_001628</name>
</gene>
<organism evidence="2 3">
    <name type="scientific">Nitzschia inconspicua</name>
    <dbReference type="NCBI Taxonomy" id="303405"/>
    <lineage>
        <taxon>Eukaryota</taxon>
        <taxon>Sar</taxon>
        <taxon>Stramenopiles</taxon>
        <taxon>Ochrophyta</taxon>
        <taxon>Bacillariophyta</taxon>
        <taxon>Bacillariophyceae</taxon>
        <taxon>Bacillariophycidae</taxon>
        <taxon>Bacillariales</taxon>
        <taxon>Bacillariaceae</taxon>
        <taxon>Nitzschia</taxon>
    </lineage>
</organism>
<comment type="caution">
    <text evidence="2">The sequence shown here is derived from an EMBL/GenBank/DDBJ whole genome shotgun (WGS) entry which is preliminary data.</text>
</comment>
<keyword evidence="3" id="KW-1185">Reference proteome</keyword>
<feature type="region of interest" description="Disordered" evidence="1">
    <location>
        <begin position="265"/>
        <end position="333"/>
    </location>
</feature>
<reference evidence="2" key="2">
    <citation type="submission" date="2021-04" db="EMBL/GenBank/DDBJ databases">
        <authorList>
            <person name="Podell S."/>
        </authorList>
    </citation>
    <scope>NUCLEOTIDE SEQUENCE</scope>
    <source>
        <strain evidence="2">Hildebrandi</strain>
    </source>
</reference>
<evidence type="ECO:0000313" key="3">
    <source>
        <dbReference type="Proteomes" id="UP000693970"/>
    </source>
</evidence>
<dbReference type="EMBL" id="JAGRRH010000015">
    <property type="protein sequence ID" value="KAG7356940.1"/>
    <property type="molecule type" value="Genomic_DNA"/>
</dbReference>
<protein>
    <submittedName>
        <fullName evidence="2">Uncharacterized protein</fullName>
    </submittedName>
</protein>
<evidence type="ECO:0000313" key="2">
    <source>
        <dbReference type="EMBL" id="KAG7356940.1"/>
    </source>
</evidence>
<evidence type="ECO:0000256" key="1">
    <source>
        <dbReference type="SAM" id="MobiDB-lite"/>
    </source>
</evidence>
<accession>A0A9K3L8L1</accession>
<feature type="compositionally biased region" description="Polar residues" evidence="1">
    <location>
        <begin position="288"/>
        <end position="300"/>
    </location>
</feature>
<dbReference type="AlphaFoldDB" id="A0A9K3L8L1"/>
<dbReference type="Proteomes" id="UP000693970">
    <property type="component" value="Unassembled WGS sequence"/>
</dbReference>